<dbReference type="EMBL" id="CM042889">
    <property type="protein sequence ID" value="KAI4319773.1"/>
    <property type="molecule type" value="Genomic_DNA"/>
</dbReference>
<reference evidence="2" key="1">
    <citation type="journal article" date="2023" name="Front. Plant Sci.">
        <title>Chromosomal-level genome assembly of Melastoma candidum provides insights into trichome evolution.</title>
        <authorList>
            <person name="Zhong Y."/>
            <person name="Wu W."/>
            <person name="Sun C."/>
            <person name="Zou P."/>
            <person name="Liu Y."/>
            <person name="Dai S."/>
            <person name="Zhou R."/>
        </authorList>
    </citation>
    <scope>NUCLEOTIDE SEQUENCE [LARGE SCALE GENOMIC DNA]</scope>
</reference>
<organism evidence="1 2">
    <name type="scientific">Melastoma candidum</name>
    <dbReference type="NCBI Taxonomy" id="119954"/>
    <lineage>
        <taxon>Eukaryota</taxon>
        <taxon>Viridiplantae</taxon>
        <taxon>Streptophyta</taxon>
        <taxon>Embryophyta</taxon>
        <taxon>Tracheophyta</taxon>
        <taxon>Spermatophyta</taxon>
        <taxon>Magnoliopsida</taxon>
        <taxon>eudicotyledons</taxon>
        <taxon>Gunneridae</taxon>
        <taxon>Pentapetalae</taxon>
        <taxon>rosids</taxon>
        <taxon>malvids</taxon>
        <taxon>Myrtales</taxon>
        <taxon>Melastomataceae</taxon>
        <taxon>Melastomatoideae</taxon>
        <taxon>Melastomateae</taxon>
        <taxon>Melastoma</taxon>
    </lineage>
</organism>
<sequence>MPLRILEVMGARYLTRRDHRQPSPSKFMLYQMENFAEYGTGGYSQGFTFMAWHALSPRVCFWVLFANSVNEIDFLSVVGPGSRSSKLEQKAVNGDTSHGLPISCASR</sequence>
<dbReference type="Proteomes" id="UP001057402">
    <property type="component" value="Chromosome 10"/>
</dbReference>
<evidence type="ECO:0000313" key="1">
    <source>
        <dbReference type="EMBL" id="KAI4319773.1"/>
    </source>
</evidence>
<evidence type="ECO:0000313" key="2">
    <source>
        <dbReference type="Proteomes" id="UP001057402"/>
    </source>
</evidence>
<comment type="caution">
    <text evidence="1">The sequence shown here is derived from an EMBL/GenBank/DDBJ whole genome shotgun (WGS) entry which is preliminary data.</text>
</comment>
<gene>
    <name evidence="1" type="ORF">MLD38_033333</name>
</gene>
<keyword evidence="2" id="KW-1185">Reference proteome</keyword>
<accession>A0ACB9M6Z7</accession>
<name>A0ACB9M6Z7_9MYRT</name>
<protein>
    <submittedName>
        <fullName evidence="1">Uncharacterized protein</fullName>
    </submittedName>
</protein>
<proteinExistence type="predicted"/>